<accession>A0A1I7T7W0</accession>
<sequence length="108" mass="12538">MRKEKLSSVSTNENRIMQHKRSYIPPEVWIAAEKPLTQSYLNTTWSKHAKSHHNSDSLSLTLDIITTERNTTRRKALEATYIKDLDPKLNTKEEINELVNIFGTLQKT</sequence>
<dbReference type="STRING" id="1561998.A0A1I7T7W0"/>
<protein>
    <submittedName>
        <fullName evidence="2">Uncharacterized protein</fullName>
    </submittedName>
</protein>
<organism evidence="1 2">
    <name type="scientific">Caenorhabditis tropicalis</name>
    <dbReference type="NCBI Taxonomy" id="1561998"/>
    <lineage>
        <taxon>Eukaryota</taxon>
        <taxon>Metazoa</taxon>
        <taxon>Ecdysozoa</taxon>
        <taxon>Nematoda</taxon>
        <taxon>Chromadorea</taxon>
        <taxon>Rhabditida</taxon>
        <taxon>Rhabditina</taxon>
        <taxon>Rhabditomorpha</taxon>
        <taxon>Rhabditoidea</taxon>
        <taxon>Rhabditidae</taxon>
        <taxon>Peloderinae</taxon>
        <taxon>Caenorhabditis</taxon>
    </lineage>
</organism>
<evidence type="ECO:0000313" key="1">
    <source>
        <dbReference type="Proteomes" id="UP000095282"/>
    </source>
</evidence>
<reference evidence="2" key="1">
    <citation type="submission" date="2016-11" db="UniProtKB">
        <authorList>
            <consortium name="WormBaseParasite"/>
        </authorList>
    </citation>
    <scope>IDENTIFICATION</scope>
</reference>
<dbReference type="WBParaSite" id="Csp11.Scaffold535.g3272.t1">
    <property type="protein sequence ID" value="Csp11.Scaffold535.g3272.t1"/>
    <property type="gene ID" value="Csp11.Scaffold535.g3272"/>
</dbReference>
<dbReference type="Proteomes" id="UP000095282">
    <property type="component" value="Unplaced"/>
</dbReference>
<proteinExistence type="predicted"/>
<name>A0A1I7T7W0_9PELO</name>
<evidence type="ECO:0000313" key="2">
    <source>
        <dbReference type="WBParaSite" id="Csp11.Scaffold535.g3272.t1"/>
    </source>
</evidence>
<dbReference type="AlphaFoldDB" id="A0A1I7T7W0"/>
<keyword evidence="1" id="KW-1185">Reference proteome</keyword>